<dbReference type="InterPro" id="IPR015797">
    <property type="entry name" value="NUDIX_hydrolase-like_dom_sf"/>
</dbReference>
<keyword evidence="9" id="KW-0694">RNA-binding</keyword>
<evidence type="ECO:0000256" key="20">
    <source>
        <dbReference type="ARBA" id="ARBA00032071"/>
    </source>
</evidence>
<evidence type="ECO:0000256" key="15">
    <source>
        <dbReference type="ARBA" id="ARBA00026218"/>
    </source>
</evidence>
<organism evidence="27 28">
    <name type="scientific">Verrucomicrobia subdivision 6 bacterium BACL9 MAG-120507-bin52</name>
    <dbReference type="NCBI Taxonomy" id="1655590"/>
    <lineage>
        <taxon>Bacteria</taxon>
        <taxon>Pseudomonadati</taxon>
        <taxon>Verrucomicrobiota</taxon>
        <taxon>Verrucomicrobiia</taxon>
        <taxon>Verrucomicrobiales</taxon>
        <taxon>Verrucomicrobia subdivision 6</taxon>
    </lineage>
</organism>
<proteinExistence type="inferred from homology"/>
<evidence type="ECO:0000256" key="3">
    <source>
        <dbReference type="ARBA" id="ARBA00005582"/>
    </source>
</evidence>
<keyword evidence="7 25" id="KW-0378">Hydrolase</keyword>
<keyword evidence="5" id="KW-0963">Cytoplasm</keyword>
<comment type="catalytic activity">
    <reaction evidence="10">
        <text>8-oxo-dATP + H2O = 8-oxo-dAMP + diphosphate + H(+)</text>
        <dbReference type="Rhea" id="RHEA:65396"/>
        <dbReference type="ChEBI" id="CHEBI:15377"/>
        <dbReference type="ChEBI" id="CHEBI:15378"/>
        <dbReference type="ChEBI" id="CHEBI:33019"/>
        <dbReference type="ChEBI" id="CHEBI:71361"/>
        <dbReference type="ChEBI" id="CHEBI:172871"/>
    </reaction>
    <physiologicalReaction direction="left-to-right" evidence="10">
        <dbReference type="Rhea" id="RHEA:65397"/>
    </physiologicalReaction>
</comment>
<dbReference type="Pfam" id="PF00293">
    <property type="entry name" value="NUDIX"/>
    <property type="match status" value="1"/>
</dbReference>
<dbReference type="AlphaFoldDB" id="A0A0R2RI86"/>
<comment type="similarity">
    <text evidence="3 25">Belongs to the Nudix hydrolase family.</text>
</comment>
<evidence type="ECO:0000256" key="1">
    <source>
        <dbReference type="ARBA" id="ARBA00001946"/>
    </source>
</evidence>
<comment type="catalytic activity">
    <reaction evidence="22">
        <text>O(6)-methyl-dGTP + H2O = O(6)-methyl-dGMP + diphosphate + H(+)</text>
        <dbReference type="Rhea" id="RHEA:67600"/>
        <dbReference type="ChEBI" id="CHEBI:15377"/>
        <dbReference type="ChEBI" id="CHEBI:15378"/>
        <dbReference type="ChEBI" id="CHEBI:33019"/>
        <dbReference type="ChEBI" id="CHEBI:169974"/>
        <dbReference type="ChEBI" id="CHEBI:169975"/>
    </reaction>
    <physiologicalReaction direction="left-to-right" evidence="22">
        <dbReference type="Rhea" id="RHEA:67601"/>
    </physiologicalReaction>
</comment>
<evidence type="ECO:0000256" key="14">
    <source>
        <dbReference type="ARBA" id="ARBA00026103"/>
    </source>
</evidence>
<comment type="function">
    <text evidence="24">Oxidized purine nucleoside triphosphate hydrolase which is a prominent sanitizer of the oxidized nucleotide pool. Catalyzes the hydrolysis of 2-oxo-dATP (2-hydroxy-dATP) into 2-oxo-dAMP. Also has a significant hydrolase activity toward 2-oxo-ATP, 8-oxo-dGTP and 8-oxo-dATP. Through the hydrolysis of oxidized purine nucleoside triphosphates, prevents their incorporation into DNA and the subsequent transversions A:T to C:G and G:C to T:A. Also catalyzes the hydrolysis of methylated purine nucleoside triphosphate preventing their integration into DNA. Through this antimutagenic activity protects cells from oxidative stress.</text>
</comment>
<comment type="catalytic activity">
    <reaction evidence="21">
        <text>N(6)-methyl-ATP + H2O = N(6)-methyl-AMP + diphosphate + H(+)</text>
        <dbReference type="Rhea" id="RHEA:67608"/>
        <dbReference type="ChEBI" id="CHEBI:15377"/>
        <dbReference type="ChEBI" id="CHEBI:15378"/>
        <dbReference type="ChEBI" id="CHEBI:33019"/>
        <dbReference type="ChEBI" id="CHEBI:144842"/>
        <dbReference type="ChEBI" id="CHEBI:172873"/>
    </reaction>
    <physiologicalReaction direction="left-to-right" evidence="21">
        <dbReference type="Rhea" id="RHEA:67609"/>
    </physiologicalReaction>
</comment>
<dbReference type="CDD" id="cd03427">
    <property type="entry name" value="NUDIX_MTH1_Nudt1"/>
    <property type="match status" value="1"/>
</dbReference>
<protein>
    <recommendedName>
        <fullName evidence="15">Oxidized purine nucleoside triphosphate hydrolase</fullName>
        <ecNumber evidence="14">3.6.1.56</ecNumber>
    </recommendedName>
    <alternativeName>
        <fullName evidence="19">2-hydroxy-dATP diphosphatase</fullName>
    </alternativeName>
    <alternativeName>
        <fullName evidence="18">7,8-dihydro-8-oxoguanine triphosphatase</fullName>
    </alternativeName>
    <alternativeName>
        <fullName evidence="17">8-oxo-dGTPase</fullName>
    </alternativeName>
    <alternativeName>
        <fullName evidence="20">Methylated purine nucleoside triphosphate hydrolase</fullName>
    </alternativeName>
    <alternativeName>
        <fullName evidence="16">Nucleoside diphosphate-linked moiety X motif 1</fullName>
    </alternativeName>
</protein>
<dbReference type="Gene3D" id="3.90.79.10">
    <property type="entry name" value="Nucleoside Triphosphate Pyrophosphohydrolase"/>
    <property type="match status" value="1"/>
</dbReference>
<comment type="catalytic activity">
    <reaction evidence="23">
        <text>N(6)-methyl-dATP + H2O = N(6)-methyl-dAMP + diphosphate + H(+)</text>
        <dbReference type="Rhea" id="RHEA:67604"/>
        <dbReference type="ChEBI" id="CHEBI:15377"/>
        <dbReference type="ChEBI" id="CHEBI:15378"/>
        <dbReference type="ChEBI" id="CHEBI:33019"/>
        <dbReference type="ChEBI" id="CHEBI:169976"/>
        <dbReference type="ChEBI" id="CHEBI:172872"/>
    </reaction>
    <physiologicalReaction direction="left-to-right" evidence="23">
        <dbReference type="Rhea" id="RHEA:67605"/>
    </physiologicalReaction>
</comment>
<evidence type="ECO:0000313" key="27">
    <source>
        <dbReference type="EMBL" id="KRO62393.1"/>
    </source>
</evidence>
<evidence type="ECO:0000256" key="17">
    <source>
        <dbReference type="ARBA" id="ARBA00030634"/>
    </source>
</evidence>
<evidence type="ECO:0000256" key="12">
    <source>
        <dbReference type="ARBA" id="ARBA00024486"/>
    </source>
</evidence>
<keyword evidence="6" id="KW-0479">Metal-binding</keyword>
<keyword evidence="8" id="KW-0460">Magnesium</keyword>
<dbReference type="PANTHER" id="PTHR43758:SF2">
    <property type="entry name" value="OXIDIZED PURINE NUCLEOSIDE TRIPHOSPHATE HYDROLASE"/>
    <property type="match status" value="1"/>
</dbReference>
<evidence type="ECO:0000256" key="11">
    <source>
        <dbReference type="ARBA" id="ARBA00024459"/>
    </source>
</evidence>
<dbReference type="GO" id="GO:0003723">
    <property type="term" value="F:RNA binding"/>
    <property type="evidence" value="ECO:0007669"/>
    <property type="project" value="UniProtKB-KW"/>
</dbReference>
<evidence type="ECO:0000313" key="28">
    <source>
        <dbReference type="Proteomes" id="UP000051269"/>
    </source>
</evidence>
<dbReference type="PRINTS" id="PR00502">
    <property type="entry name" value="NUDIXFAMILY"/>
</dbReference>
<evidence type="ECO:0000256" key="10">
    <source>
        <dbReference type="ARBA" id="ARBA00024448"/>
    </source>
</evidence>
<evidence type="ECO:0000256" key="13">
    <source>
        <dbReference type="ARBA" id="ARBA00024596"/>
    </source>
</evidence>
<evidence type="ECO:0000256" key="18">
    <source>
        <dbReference type="ARBA" id="ARBA00030682"/>
    </source>
</evidence>
<dbReference type="PROSITE" id="PS51462">
    <property type="entry name" value="NUDIX"/>
    <property type="match status" value="1"/>
</dbReference>
<evidence type="ECO:0000256" key="5">
    <source>
        <dbReference type="ARBA" id="ARBA00022490"/>
    </source>
</evidence>
<dbReference type="InterPro" id="IPR000086">
    <property type="entry name" value="NUDIX_hydrolase_dom"/>
</dbReference>
<dbReference type="GO" id="GO:0046872">
    <property type="term" value="F:metal ion binding"/>
    <property type="evidence" value="ECO:0007669"/>
    <property type="project" value="UniProtKB-KW"/>
</dbReference>
<evidence type="ECO:0000256" key="8">
    <source>
        <dbReference type="ARBA" id="ARBA00022842"/>
    </source>
</evidence>
<dbReference type="EC" id="3.6.1.56" evidence="14"/>
<comment type="caution">
    <text evidence="27">The sequence shown here is derived from an EMBL/GenBank/DDBJ whole genome shotgun (WGS) entry which is preliminary data.</text>
</comment>
<reference evidence="27 28" key="1">
    <citation type="submission" date="2015-10" db="EMBL/GenBank/DDBJ databases">
        <title>Metagenome-Assembled Genomes uncover a global brackish microbiome.</title>
        <authorList>
            <person name="Hugerth L.W."/>
            <person name="Larsson J."/>
            <person name="Alneberg J."/>
            <person name="Lindh M.V."/>
            <person name="Legrand C."/>
            <person name="Pinhassi J."/>
            <person name="Andersson A.F."/>
        </authorList>
    </citation>
    <scope>NUCLEOTIDE SEQUENCE [LARGE SCALE GENOMIC DNA]</scope>
    <source>
        <strain evidence="27">BACL18 MAG-120507-bin52</strain>
    </source>
</reference>
<dbReference type="EMBL" id="LIBO01000084">
    <property type="protein sequence ID" value="KRO62393.1"/>
    <property type="molecule type" value="Genomic_DNA"/>
</dbReference>
<evidence type="ECO:0000256" key="21">
    <source>
        <dbReference type="ARBA" id="ARBA00048002"/>
    </source>
</evidence>
<dbReference type="Proteomes" id="UP000051269">
    <property type="component" value="Unassembled WGS sequence"/>
</dbReference>
<comment type="subunit">
    <text evidence="4">Monomer.</text>
</comment>
<comment type="catalytic activity">
    <reaction evidence="11">
        <text>2-oxo-dATP + H2O = 2-oxo-dAMP + diphosphate + H(+)</text>
        <dbReference type="Rhea" id="RHEA:31583"/>
        <dbReference type="ChEBI" id="CHEBI:15377"/>
        <dbReference type="ChEBI" id="CHEBI:15378"/>
        <dbReference type="ChEBI" id="CHEBI:33019"/>
        <dbReference type="ChEBI" id="CHEBI:63212"/>
        <dbReference type="ChEBI" id="CHEBI:77897"/>
        <dbReference type="EC" id="3.6.1.56"/>
    </reaction>
    <physiologicalReaction direction="left-to-right" evidence="11">
        <dbReference type="Rhea" id="RHEA:31584"/>
    </physiologicalReaction>
</comment>
<dbReference type="InterPro" id="IPR020476">
    <property type="entry name" value="Nudix_hydrolase"/>
</dbReference>
<dbReference type="GO" id="GO:0008828">
    <property type="term" value="F:dATP diphosphatase activity"/>
    <property type="evidence" value="ECO:0007669"/>
    <property type="project" value="UniProtKB-EC"/>
</dbReference>
<dbReference type="InterPro" id="IPR020084">
    <property type="entry name" value="NUDIX_hydrolase_CS"/>
</dbReference>
<dbReference type="PANTHER" id="PTHR43758">
    <property type="entry name" value="7,8-DIHYDRO-8-OXOGUANINE TRIPHOSPHATASE"/>
    <property type="match status" value="1"/>
</dbReference>
<evidence type="ECO:0000256" key="23">
    <source>
        <dbReference type="ARBA" id="ARBA00049032"/>
    </source>
</evidence>
<evidence type="ECO:0000256" key="25">
    <source>
        <dbReference type="RuleBase" id="RU003476"/>
    </source>
</evidence>
<evidence type="ECO:0000256" key="9">
    <source>
        <dbReference type="ARBA" id="ARBA00022884"/>
    </source>
</evidence>
<dbReference type="PRINTS" id="PR01403">
    <property type="entry name" value="8OXTPHPHTASE"/>
</dbReference>
<sequence>MTLSARPKEASERVDGAEWKPRERGVLCFVVKAGKILLIEKKRGLGAGKVNGPGGRIEAGETDEQAAVRETQEEVGITPTGVEWAGELRFQFRDGYSLQCTVYRASGWQGELMETEEAKPFWMGTNQIPYERMWADDVKWMPRLLAGEKFRGWFEFEGDRMEWFRMEPA</sequence>
<dbReference type="GO" id="GO:0005737">
    <property type="term" value="C:cytoplasm"/>
    <property type="evidence" value="ECO:0007669"/>
    <property type="project" value="UniProtKB-SubCell"/>
</dbReference>
<dbReference type="GO" id="GO:0042262">
    <property type="term" value="P:DNA protection"/>
    <property type="evidence" value="ECO:0007669"/>
    <property type="project" value="InterPro"/>
</dbReference>
<name>A0A0R2RI86_9BACT</name>
<comment type="catalytic activity">
    <reaction evidence="12">
        <text>8-oxo-dGTP + H2O = 8-oxo-dGMP + diphosphate + H(+)</text>
        <dbReference type="Rhea" id="RHEA:31575"/>
        <dbReference type="ChEBI" id="CHEBI:15377"/>
        <dbReference type="ChEBI" id="CHEBI:15378"/>
        <dbReference type="ChEBI" id="CHEBI:33019"/>
        <dbReference type="ChEBI" id="CHEBI:63224"/>
        <dbReference type="ChEBI" id="CHEBI:77896"/>
    </reaction>
    <physiologicalReaction direction="left-to-right" evidence="12">
        <dbReference type="Rhea" id="RHEA:31576"/>
    </physiologicalReaction>
</comment>
<dbReference type="SUPFAM" id="SSF55811">
    <property type="entry name" value="Nudix"/>
    <property type="match status" value="1"/>
</dbReference>
<dbReference type="InterPro" id="IPR003563">
    <property type="entry name" value="8ODP"/>
</dbReference>
<comment type="subcellular location">
    <subcellularLocation>
        <location evidence="2">Cytoplasm</location>
    </subcellularLocation>
</comment>
<evidence type="ECO:0000256" key="2">
    <source>
        <dbReference type="ARBA" id="ARBA00004496"/>
    </source>
</evidence>
<evidence type="ECO:0000256" key="22">
    <source>
        <dbReference type="ARBA" id="ARBA00048894"/>
    </source>
</evidence>
<comment type="cofactor">
    <cofactor evidence="1">
        <name>Mg(2+)</name>
        <dbReference type="ChEBI" id="CHEBI:18420"/>
    </cofactor>
</comment>
<evidence type="ECO:0000256" key="19">
    <source>
        <dbReference type="ARBA" id="ARBA00031927"/>
    </source>
</evidence>
<evidence type="ECO:0000259" key="26">
    <source>
        <dbReference type="PROSITE" id="PS51462"/>
    </source>
</evidence>
<dbReference type="GO" id="GO:0008413">
    <property type="term" value="F:8-oxo-7,8-dihydroguanosine triphosphate pyrophosphatase activity"/>
    <property type="evidence" value="ECO:0007669"/>
    <property type="project" value="InterPro"/>
</dbReference>
<evidence type="ECO:0000256" key="6">
    <source>
        <dbReference type="ARBA" id="ARBA00022723"/>
    </source>
</evidence>
<dbReference type="PROSITE" id="PS00893">
    <property type="entry name" value="NUDIX_BOX"/>
    <property type="match status" value="1"/>
</dbReference>
<accession>A0A0R2RI86</accession>
<evidence type="ECO:0000256" key="24">
    <source>
        <dbReference type="ARBA" id="ARBA00053094"/>
    </source>
</evidence>
<gene>
    <name evidence="27" type="ORF">ABR82_02970</name>
</gene>
<evidence type="ECO:0000256" key="16">
    <source>
        <dbReference type="ARBA" id="ARBA00029673"/>
    </source>
</evidence>
<feature type="domain" description="Nudix hydrolase" evidence="26">
    <location>
        <begin position="21"/>
        <end position="146"/>
    </location>
</feature>
<evidence type="ECO:0000256" key="7">
    <source>
        <dbReference type="ARBA" id="ARBA00022801"/>
    </source>
</evidence>
<evidence type="ECO:0000256" key="4">
    <source>
        <dbReference type="ARBA" id="ARBA00011245"/>
    </source>
</evidence>
<comment type="catalytic activity">
    <reaction evidence="13">
        <text>2-oxo-ATP + H2O = 2-oxo-AMP + diphosphate + H(+)</text>
        <dbReference type="Rhea" id="RHEA:67392"/>
        <dbReference type="ChEBI" id="CHEBI:15377"/>
        <dbReference type="ChEBI" id="CHEBI:15378"/>
        <dbReference type="ChEBI" id="CHEBI:33019"/>
        <dbReference type="ChEBI" id="CHEBI:71395"/>
        <dbReference type="ChEBI" id="CHEBI:172878"/>
    </reaction>
    <physiologicalReaction direction="left-to-right" evidence="13">
        <dbReference type="Rhea" id="RHEA:67393"/>
    </physiologicalReaction>
</comment>